<dbReference type="AlphaFoldDB" id="A0A1I5H5N1"/>
<feature type="transmembrane region" description="Helical" evidence="2">
    <location>
        <begin position="113"/>
        <end position="139"/>
    </location>
</feature>
<reference evidence="3 4" key="1">
    <citation type="submission" date="2016-10" db="EMBL/GenBank/DDBJ databases">
        <authorList>
            <person name="de Groot N.N."/>
        </authorList>
    </citation>
    <scope>NUCLEOTIDE SEQUENCE [LARGE SCALE GENOMIC DNA]</scope>
    <source>
        <strain evidence="3 4">CGMCC 4.1877</strain>
    </source>
</reference>
<protein>
    <submittedName>
        <fullName evidence="3">Uncharacterized protein</fullName>
    </submittedName>
</protein>
<keyword evidence="2" id="KW-1133">Transmembrane helix</keyword>
<feature type="transmembrane region" description="Helical" evidence="2">
    <location>
        <begin position="159"/>
        <end position="181"/>
    </location>
</feature>
<evidence type="ECO:0000256" key="1">
    <source>
        <dbReference type="SAM" id="MobiDB-lite"/>
    </source>
</evidence>
<evidence type="ECO:0000256" key="2">
    <source>
        <dbReference type="SAM" id="Phobius"/>
    </source>
</evidence>
<feature type="compositionally biased region" description="Low complexity" evidence="1">
    <location>
        <begin position="14"/>
        <end position="28"/>
    </location>
</feature>
<dbReference type="EMBL" id="FOUY01000058">
    <property type="protein sequence ID" value="SFO43574.1"/>
    <property type="molecule type" value="Genomic_DNA"/>
</dbReference>
<gene>
    <name evidence="3" type="ORF">SAMN05216207_10584</name>
</gene>
<feature type="transmembrane region" description="Helical" evidence="2">
    <location>
        <begin position="41"/>
        <end position="66"/>
    </location>
</feature>
<keyword evidence="2" id="KW-0472">Membrane</keyword>
<feature type="region of interest" description="Disordered" evidence="1">
    <location>
        <begin position="1"/>
        <end position="30"/>
    </location>
</feature>
<evidence type="ECO:0000313" key="4">
    <source>
        <dbReference type="Proteomes" id="UP000199614"/>
    </source>
</evidence>
<keyword evidence="4" id="KW-1185">Reference proteome</keyword>
<accession>A0A1I5H5N1</accession>
<dbReference type="STRING" id="260086.SAMN05216207_10584"/>
<keyword evidence="2" id="KW-0812">Transmembrane</keyword>
<proteinExistence type="predicted"/>
<dbReference type="RefSeq" id="WP_143105616.1">
    <property type="nucleotide sequence ID" value="NZ_FOUY01000058.1"/>
</dbReference>
<dbReference type="Proteomes" id="UP000199614">
    <property type="component" value="Unassembled WGS sequence"/>
</dbReference>
<sequence length="192" mass="19324">MSSAHETATDTSTDRATPAQPRATARPPDTAHRLDRIRWGAVWTGALTTLTTNVVLQLLFFTFGWLDLDGGGSTTAMVVSAIAGLIAYLLGGLATGASALWDRPDDGLVNGVVTWALTTVLLMTLAIGGGGALVGYAGTVFGGFGTIGAPEAVGLARDTAGWAVLALGISALAAAAGGAAGSRIWPGRTSRS</sequence>
<evidence type="ECO:0000313" key="3">
    <source>
        <dbReference type="EMBL" id="SFO43574.1"/>
    </source>
</evidence>
<feature type="compositionally biased region" description="Polar residues" evidence="1">
    <location>
        <begin position="1"/>
        <end position="11"/>
    </location>
</feature>
<organism evidence="3 4">
    <name type="scientific">Pseudonocardia ammonioxydans</name>
    <dbReference type="NCBI Taxonomy" id="260086"/>
    <lineage>
        <taxon>Bacteria</taxon>
        <taxon>Bacillati</taxon>
        <taxon>Actinomycetota</taxon>
        <taxon>Actinomycetes</taxon>
        <taxon>Pseudonocardiales</taxon>
        <taxon>Pseudonocardiaceae</taxon>
        <taxon>Pseudonocardia</taxon>
    </lineage>
</organism>
<name>A0A1I5H5N1_PSUAM</name>
<feature type="transmembrane region" description="Helical" evidence="2">
    <location>
        <begin position="78"/>
        <end position="101"/>
    </location>
</feature>